<keyword evidence="3" id="KW-0067">ATP-binding</keyword>
<dbReference type="PANTHER" id="PTHR43309:SF5">
    <property type="entry name" value="5-OXOPROLINASE SUBUNIT C"/>
    <property type="match status" value="1"/>
</dbReference>
<dbReference type="OrthoDB" id="9768696at2"/>
<evidence type="ECO:0000313" key="6">
    <source>
        <dbReference type="Proteomes" id="UP000184211"/>
    </source>
</evidence>
<keyword evidence="6" id="KW-1185">Reference proteome</keyword>
<proteinExistence type="predicted"/>
<feature type="domain" description="Carboxyltransferase" evidence="4">
    <location>
        <begin position="26"/>
        <end position="300"/>
    </location>
</feature>
<evidence type="ECO:0000256" key="2">
    <source>
        <dbReference type="ARBA" id="ARBA00022801"/>
    </source>
</evidence>
<dbReference type="SMART" id="SM00797">
    <property type="entry name" value="AHS2"/>
    <property type="match status" value="1"/>
</dbReference>
<sequence>MTAVLKIHRAGPGVTVQDLGRHGLVDMGIARGGVADRHAVSEGAALLGQSTENAVIEMMGLGGEFEASEDVRIALTGAPMRAQIDGTQLAWNASHMLPAGARLVIGAALRGCYGYLHVGGGIATKPLLGARATHVSAGLGAALQAGDNLDLGEDNGTQTGDYLDEDDRFLGGPVRMVRSFQTHVFADDDITRFQATPLKRDPRANRMGVRLTPTGKGFQAANGRNVLSESIMPGDIQVTGDGTPFVLMAECQTIGGYPRIGTVLPCDLPRVAQAPAGAELWFRIVDLDEAIEIERADAALRATYGQQKKPLIRDPRTMGDLLSYNLISGMIAGDEFDEETV</sequence>
<organism evidence="5 6">
    <name type="scientific">Cognatishimia maritima</name>
    <dbReference type="NCBI Taxonomy" id="870908"/>
    <lineage>
        <taxon>Bacteria</taxon>
        <taxon>Pseudomonadati</taxon>
        <taxon>Pseudomonadota</taxon>
        <taxon>Alphaproteobacteria</taxon>
        <taxon>Rhodobacterales</taxon>
        <taxon>Paracoccaceae</taxon>
        <taxon>Cognatishimia</taxon>
    </lineage>
</organism>
<name>A0A1M5W1M8_9RHOB</name>
<dbReference type="RefSeq" id="WP_072794174.1">
    <property type="nucleotide sequence ID" value="NZ_FQWM01000009.1"/>
</dbReference>
<dbReference type="Proteomes" id="UP000184211">
    <property type="component" value="Unassembled WGS sequence"/>
</dbReference>
<evidence type="ECO:0000313" key="5">
    <source>
        <dbReference type="EMBL" id="SHH81340.1"/>
    </source>
</evidence>
<dbReference type="InterPro" id="IPR029000">
    <property type="entry name" value="Cyclophilin-like_dom_sf"/>
</dbReference>
<dbReference type="STRING" id="870908.SAMN04488044_3353"/>
<dbReference type="InterPro" id="IPR052708">
    <property type="entry name" value="PxpC"/>
</dbReference>
<evidence type="ECO:0000256" key="3">
    <source>
        <dbReference type="ARBA" id="ARBA00022840"/>
    </source>
</evidence>
<dbReference type="GO" id="GO:0005524">
    <property type="term" value="F:ATP binding"/>
    <property type="evidence" value="ECO:0007669"/>
    <property type="project" value="UniProtKB-KW"/>
</dbReference>
<dbReference type="EMBL" id="FQWM01000009">
    <property type="protein sequence ID" value="SHH81340.1"/>
    <property type="molecule type" value="Genomic_DNA"/>
</dbReference>
<keyword evidence="1" id="KW-0547">Nucleotide-binding</keyword>
<dbReference type="AlphaFoldDB" id="A0A1M5W1M8"/>
<dbReference type="Gene3D" id="2.40.100.10">
    <property type="entry name" value="Cyclophilin-like"/>
    <property type="match status" value="1"/>
</dbReference>
<evidence type="ECO:0000259" key="4">
    <source>
        <dbReference type="SMART" id="SM00797"/>
    </source>
</evidence>
<dbReference type="GO" id="GO:0016787">
    <property type="term" value="F:hydrolase activity"/>
    <property type="evidence" value="ECO:0007669"/>
    <property type="project" value="UniProtKB-KW"/>
</dbReference>
<keyword evidence="2 5" id="KW-0378">Hydrolase</keyword>
<accession>A0A1M5W1M8</accession>
<dbReference type="InterPro" id="IPR003778">
    <property type="entry name" value="CT_A_B"/>
</dbReference>
<gene>
    <name evidence="5" type="ORF">SAMN04488044_3353</name>
</gene>
<reference evidence="6" key="1">
    <citation type="submission" date="2016-11" db="EMBL/GenBank/DDBJ databases">
        <authorList>
            <person name="Varghese N."/>
            <person name="Submissions S."/>
        </authorList>
    </citation>
    <scope>NUCLEOTIDE SEQUENCE [LARGE SCALE GENOMIC DNA]</scope>
    <source>
        <strain evidence="6">DSM 28223</strain>
    </source>
</reference>
<evidence type="ECO:0000256" key="1">
    <source>
        <dbReference type="ARBA" id="ARBA00022741"/>
    </source>
</evidence>
<dbReference type="PANTHER" id="PTHR43309">
    <property type="entry name" value="5-OXOPROLINASE SUBUNIT C"/>
    <property type="match status" value="1"/>
</dbReference>
<dbReference type="Pfam" id="PF02626">
    <property type="entry name" value="CT_A_B"/>
    <property type="match status" value="1"/>
</dbReference>
<protein>
    <submittedName>
        <fullName evidence="5">Allophanate hydrolase</fullName>
    </submittedName>
</protein>